<evidence type="ECO:0000313" key="2">
    <source>
        <dbReference type="EnsemblFungi" id="CEF88100"/>
    </source>
</evidence>
<gene>
    <name evidence="1" type="ORF">FGRAMPH1_01T21829</name>
</gene>
<reference evidence="2 3" key="2">
    <citation type="journal article" date="2010" name="Nature">
        <title>Comparative genomics reveals mobile pathogenicity chromosomes in Fusarium.</title>
        <authorList>
            <person name="Ma L.J."/>
            <person name="van der Does H.C."/>
            <person name="Borkovich K.A."/>
            <person name="Coleman J.J."/>
            <person name="Daboussi M.J."/>
            <person name="Di Pietro A."/>
            <person name="Dufresne M."/>
            <person name="Freitag M."/>
            <person name="Grabherr M."/>
            <person name="Henrissat B."/>
            <person name="Houterman P.M."/>
            <person name="Kang S."/>
            <person name="Shim W.B."/>
            <person name="Woloshuk C."/>
            <person name="Xie X."/>
            <person name="Xu J.R."/>
            <person name="Antoniw J."/>
            <person name="Baker S.E."/>
            <person name="Bluhm B.H."/>
            <person name="Breakspear A."/>
            <person name="Brown D.W."/>
            <person name="Butchko R.A."/>
            <person name="Chapman S."/>
            <person name="Coulson R."/>
            <person name="Coutinho P.M."/>
            <person name="Danchin E.G."/>
            <person name="Diener A."/>
            <person name="Gale L.R."/>
            <person name="Gardiner D.M."/>
            <person name="Goff S."/>
            <person name="Hammond-Kosack K.E."/>
            <person name="Hilburn K."/>
            <person name="Hua-Van A."/>
            <person name="Jonkers W."/>
            <person name="Kazan K."/>
            <person name="Kodira C.D."/>
            <person name="Koehrsen M."/>
            <person name="Kumar L."/>
            <person name="Lee Y.H."/>
            <person name="Li L."/>
            <person name="Manners J.M."/>
            <person name="Miranda-Saavedra D."/>
            <person name="Mukherjee M."/>
            <person name="Park G."/>
            <person name="Park J."/>
            <person name="Park S.Y."/>
            <person name="Proctor R.H."/>
            <person name="Regev A."/>
            <person name="Ruiz-Roldan M.C."/>
            <person name="Sain D."/>
            <person name="Sakthikumar S."/>
            <person name="Sykes S."/>
            <person name="Schwartz D.C."/>
            <person name="Turgeon B.G."/>
            <person name="Wapinski I."/>
            <person name="Yoder O."/>
            <person name="Young S."/>
            <person name="Zeng Q."/>
            <person name="Zhou S."/>
            <person name="Galagan J."/>
            <person name="Cuomo C.A."/>
            <person name="Kistler H.C."/>
            <person name="Rep M."/>
        </authorList>
    </citation>
    <scope>GENOME REANNOTATION</scope>
    <source>
        <strain evidence="3">ATCC MYA-4620 / CBS 123657 / FGSC 9075 / NRRL 31084 / PH-1</strain>
        <strain evidence="2">PH-1 / ATCC MYA-4620 / FGSC 9075 / NRRL 31084</strain>
    </source>
</reference>
<reference evidence="1 3" key="3">
    <citation type="journal article" date="2015" name="BMC Genomics">
        <title>The completed genome sequence of the pathogenic ascomycete fungus Fusarium graminearum.</title>
        <authorList>
            <person name="King R."/>
            <person name="Urban M."/>
            <person name="Hammond-Kosack M.C."/>
            <person name="Hassani-Pak K."/>
            <person name="Hammond-Kosack K.E."/>
        </authorList>
    </citation>
    <scope>NUCLEOTIDE SEQUENCE [LARGE SCALE GENOMIC DNA]</scope>
    <source>
        <strain evidence="3">ATCC MYA-4620 / CBS 123657 / FGSC 9075 / NRRL 31084 / PH-1</strain>
        <strain evidence="1">PH-1</strain>
    </source>
</reference>
<protein>
    <submittedName>
        <fullName evidence="1">Chromosome 3, complete genome</fullName>
    </submittedName>
</protein>
<evidence type="ECO:0000313" key="3">
    <source>
        <dbReference type="Proteomes" id="UP000070720"/>
    </source>
</evidence>
<dbReference type="Proteomes" id="UP000070720">
    <property type="component" value="Chromosome 3"/>
</dbReference>
<reference evidence="2" key="4">
    <citation type="submission" date="2017-01" db="UniProtKB">
        <authorList>
            <consortium name="EnsemblFungi"/>
        </authorList>
    </citation>
    <scope>IDENTIFICATION</scope>
    <source>
        <strain evidence="2">PH-1 / ATCC MYA-4620 / FGSC 9075 / NRRL 31084</strain>
    </source>
</reference>
<dbReference type="VEuPathDB" id="FungiDB:FGRAMPH1_01G21829"/>
<keyword evidence="3" id="KW-1185">Reference proteome</keyword>
<organism evidence="1 3">
    <name type="scientific">Gibberella zeae (strain ATCC MYA-4620 / CBS 123657 / FGSC 9075 / NRRL 31084 / PH-1)</name>
    <name type="common">Wheat head blight fungus</name>
    <name type="synonym">Fusarium graminearum</name>
    <dbReference type="NCBI Taxonomy" id="229533"/>
    <lineage>
        <taxon>Eukaryota</taxon>
        <taxon>Fungi</taxon>
        <taxon>Dikarya</taxon>
        <taxon>Ascomycota</taxon>
        <taxon>Pezizomycotina</taxon>
        <taxon>Sordariomycetes</taxon>
        <taxon>Hypocreomycetidae</taxon>
        <taxon>Hypocreales</taxon>
        <taxon>Nectriaceae</taxon>
        <taxon>Fusarium</taxon>
    </lineage>
</organism>
<accession>A0A0E0SNT7</accession>
<sequence>MRMEKSRRSMRSSDVKFQFYHERDGYYWVMTDLPHKQPSESKAEKLAHLGSVFLK</sequence>
<dbReference type="InParanoid" id="A0A098E1W7"/>
<accession>A0A098E1W7</accession>
<name>A0A098E1W7_GIBZE</name>
<proteinExistence type="predicted"/>
<reference evidence="2 3" key="1">
    <citation type="journal article" date="2007" name="Science">
        <title>The Fusarium graminearum genome reveals a link between localized polymorphism and pathogen specialization.</title>
        <authorList>
            <person name="Cuomo C.A."/>
            <person name="Gueldener U."/>
            <person name="Xu J.-R."/>
            <person name="Trail F."/>
            <person name="Turgeon B.G."/>
            <person name="Di Pietro A."/>
            <person name="Walton J.D."/>
            <person name="Ma L.-J."/>
            <person name="Baker S.E."/>
            <person name="Rep M."/>
            <person name="Adam G."/>
            <person name="Antoniw J."/>
            <person name="Baldwin T."/>
            <person name="Calvo S.E."/>
            <person name="Chang Y.-L."/>
            <person name="DeCaprio D."/>
            <person name="Gale L.R."/>
            <person name="Gnerre S."/>
            <person name="Goswami R.S."/>
            <person name="Hammond-Kosack K."/>
            <person name="Harris L.J."/>
            <person name="Hilburn K."/>
            <person name="Kennell J.C."/>
            <person name="Kroken S."/>
            <person name="Magnuson J.K."/>
            <person name="Mannhaupt G."/>
            <person name="Mauceli E.W."/>
            <person name="Mewes H.-W."/>
            <person name="Mitterbauer R."/>
            <person name="Muehlbauer G."/>
            <person name="Muensterkoetter M."/>
            <person name="Nelson D."/>
            <person name="O'Donnell K."/>
            <person name="Ouellet T."/>
            <person name="Qi W."/>
            <person name="Quesneville H."/>
            <person name="Roncero M.I.G."/>
            <person name="Seong K.-Y."/>
            <person name="Tetko I.V."/>
            <person name="Urban M."/>
            <person name="Waalwijk C."/>
            <person name="Ward T.J."/>
            <person name="Yao J."/>
            <person name="Birren B.W."/>
            <person name="Kistler H.C."/>
        </authorList>
    </citation>
    <scope>NUCLEOTIDE SEQUENCE [LARGE SCALE GENOMIC DNA]</scope>
    <source>
        <strain evidence="3">ATCC MYA-4620 / CBS 123657 / FGSC 9075 / NRRL 31084 / PH-1</strain>
        <strain evidence="2">PH-1 / ATCC MYA-4620 / FGSC 9075 / NRRL 31084</strain>
    </source>
</reference>
<dbReference type="EnsemblFungi" id="CEF88100">
    <property type="protein sequence ID" value="CEF88100"/>
    <property type="gene ID" value="FGRRES_15647"/>
</dbReference>
<dbReference type="EMBL" id="HG970334">
    <property type="protein sequence ID" value="CEF88100.1"/>
    <property type="molecule type" value="Genomic_DNA"/>
</dbReference>
<evidence type="ECO:0000313" key="1">
    <source>
        <dbReference type="EMBL" id="CEF88100.1"/>
    </source>
</evidence>
<dbReference type="AlphaFoldDB" id="A0A098E1W7"/>